<reference evidence="1 2" key="1">
    <citation type="journal article" date="2019" name="Commun. Biol.">
        <title>The bagworm genome reveals a unique fibroin gene that provides high tensile strength.</title>
        <authorList>
            <person name="Kono N."/>
            <person name="Nakamura H."/>
            <person name="Ohtoshi R."/>
            <person name="Tomita M."/>
            <person name="Numata K."/>
            <person name="Arakawa K."/>
        </authorList>
    </citation>
    <scope>NUCLEOTIDE SEQUENCE [LARGE SCALE GENOMIC DNA]</scope>
</reference>
<keyword evidence="2" id="KW-1185">Reference proteome</keyword>
<dbReference type="AlphaFoldDB" id="A0A4C1VET0"/>
<sequence length="146" mass="16295">MYRRALAQMSENINAPRSADASHGRYHIGLDCSAERLSLYSYSACSATAGRITAVDFSPNTSPAPLVSRVGCVFVKRSQRVRGCVPLRKRRGRSLLSVRCGNLRNVDSEQDGTGFDSDCIELTDELKVTKMHEVNKKNEPFWQQDL</sequence>
<gene>
    <name evidence="1" type="ORF">EVAR_22796_1</name>
</gene>
<proteinExistence type="predicted"/>
<protein>
    <submittedName>
        <fullName evidence="1">Uncharacterized protein</fullName>
    </submittedName>
</protein>
<dbReference type="EMBL" id="BGZK01000332">
    <property type="protein sequence ID" value="GBP37336.1"/>
    <property type="molecule type" value="Genomic_DNA"/>
</dbReference>
<accession>A0A4C1VET0</accession>
<name>A0A4C1VET0_EUMVA</name>
<organism evidence="1 2">
    <name type="scientific">Eumeta variegata</name>
    <name type="common">Bagworm moth</name>
    <name type="synonym">Eumeta japonica</name>
    <dbReference type="NCBI Taxonomy" id="151549"/>
    <lineage>
        <taxon>Eukaryota</taxon>
        <taxon>Metazoa</taxon>
        <taxon>Ecdysozoa</taxon>
        <taxon>Arthropoda</taxon>
        <taxon>Hexapoda</taxon>
        <taxon>Insecta</taxon>
        <taxon>Pterygota</taxon>
        <taxon>Neoptera</taxon>
        <taxon>Endopterygota</taxon>
        <taxon>Lepidoptera</taxon>
        <taxon>Glossata</taxon>
        <taxon>Ditrysia</taxon>
        <taxon>Tineoidea</taxon>
        <taxon>Psychidae</taxon>
        <taxon>Oiketicinae</taxon>
        <taxon>Eumeta</taxon>
    </lineage>
</organism>
<dbReference type="Proteomes" id="UP000299102">
    <property type="component" value="Unassembled WGS sequence"/>
</dbReference>
<comment type="caution">
    <text evidence="1">The sequence shown here is derived from an EMBL/GenBank/DDBJ whole genome shotgun (WGS) entry which is preliminary data.</text>
</comment>
<evidence type="ECO:0000313" key="2">
    <source>
        <dbReference type="Proteomes" id="UP000299102"/>
    </source>
</evidence>
<evidence type="ECO:0000313" key="1">
    <source>
        <dbReference type="EMBL" id="GBP37336.1"/>
    </source>
</evidence>